<dbReference type="InterPro" id="IPR036097">
    <property type="entry name" value="HisK_dim/P_sf"/>
</dbReference>
<protein>
    <recommendedName>
        <fullName evidence="3">histidine kinase</fullName>
        <ecNumber evidence="3">2.7.13.3</ecNumber>
    </recommendedName>
</protein>
<dbReference type="Gene3D" id="3.40.50.2300">
    <property type="match status" value="1"/>
</dbReference>
<evidence type="ECO:0000259" key="10">
    <source>
        <dbReference type="PROSITE" id="PS50110"/>
    </source>
</evidence>
<evidence type="ECO:0000256" key="4">
    <source>
        <dbReference type="ARBA" id="ARBA00022553"/>
    </source>
</evidence>
<keyword evidence="5" id="KW-0808">Transferase</keyword>
<dbReference type="GO" id="GO:0000155">
    <property type="term" value="F:phosphorelay sensor kinase activity"/>
    <property type="evidence" value="ECO:0007669"/>
    <property type="project" value="InterPro"/>
</dbReference>
<dbReference type="InterPro" id="IPR001789">
    <property type="entry name" value="Sig_transdc_resp-reg_receiver"/>
</dbReference>
<dbReference type="GO" id="GO:0005886">
    <property type="term" value="C:plasma membrane"/>
    <property type="evidence" value="ECO:0007669"/>
    <property type="project" value="UniProtKB-SubCell"/>
</dbReference>
<evidence type="ECO:0000256" key="6">
    <source>
        <dbReference type="ARBA" id="ARBA00022777"/>
    </source>
</evidence>
<dbReference type="Gene3D" id="1.10.287.130">
    <property type="match status" value="1"/>
</dbReference>
<dbReference type="InterPro" id="IPR001932">
    <property type="entry name" value="PPM-type_phosphatase-like_dom"/>
</dbReference>
<dbReference type="SMART" id="SM00387">
    <property type="entry name" value="HATPase_c"/>
    <property type="match status" value="1"/>
</dbReference>
<evidence type="ECO:0000256" key="2">
    <source>
        <dbReference type="ARBA" id="ARBA00004236"/>
    </source>
</evidence>
<dbReference type="Proteomes" id="UP001165042">
    <property type="component" value="Unassembled WGS sequence"/>
</dbReference>
<dbReference type="Pfam" id="PF00512">
    <property type="entry name" value="HisKA"/>
    <property type="match status" value="1"/>
</dbReference>
<dbReference type="Gene3D" id="3.60.40.10">
    <property type="entry name" value="PPM-type phosphatase domain"/>
    <property type="match status" value="1"/>
</dbReference>
<dbReference type="InterPro" id="IPR004358">
    <property type="entry name" value="Sig_transdc_His_kin-like_C"/>
</dbReference>
<dbReference type="SUPFAM" id="SSF55785">
    <property type="entry name" value="PYP-like sensor domain (PAS domain)"/>
    <property type="match status" value="1"/>
</dbReference>
<name>A0A9W6V979_9PSEU</name>
<dbReference type="SMART" id="SM00388">
    <property type="entry name" value="HisKA"/>
    <property type="match status" value="1"/>
</dbReference>
<dbReference type="PANTHER" id="PTHR43547">
    <property type="entry name" value="TWO-COMPONENT HISTIDINE KINASE"/>
    <property type="match status" value="1"/>
</dbReference>
<proteinExistence type="predicted"/>
<feature type="domain" description="Histidine kinase" evidence="9">
    <location>
        <begin position="301"/>
        <end position="519"/>
    </location>
</feature>
<feature type="domain" description="PAS" evidence="11">
    <location>
        <begin position="690"/>
        <end position="732"/>
    </location>
</feature>
<dbReference type="Gene3D" id="3.30.450.20">
    <property type="entry name" value="PAS domain"/>
    <property type="match status" value="2"/>
</dbReference>
<dbReference type="Pfam" id="PF07228">
    <property type="entry name" value="SpoIIE"/>
    <property type="match status" value="1"/>
</dbReference>
<dbReference type="Pfam" id="PF00072">
    <property type="entry name" value="Response_reg"/>
    <property type="match status" value="1"/>
</dbReference>
<dbReference type="SUPFAM" id="SSF55874">
    <property type="entry name" value="ATPase domain of HSP90 chaperone/DNA topoisomerase II/histidine kinase"/>
    <property type="match status" value="1"/>
</dbReference>
<dbReference type="EC" id="2.7.13.3" evidence="3"/>
<evidence type="ECO:0000256" key="5">
    <source>
        <dbReference type="ARBA" id="ARBA00022679"/>
    </source>
</evidence>
<dbReference type="PANTHER" id="PTHR43547:SF2">
    <property type="entry name" value="HYBRID SIGNAL TRANSDUCTION HISTIDINE KINASE C"/>
    <property type="match status" value="1"/>
</dbReference>
<evidence type="ECO:0000256" key="1">
    <source>
        <dbReference type="ARBA" id="ARBA00000085"/>
    </source>
</evidence>
<keyword evidence="4 8" id="KW-0597">Phosphoprotein</keyword>
<dbReference type="Gene3D" id="3.30.565.10">
    <property type="entry name" value="Histidine kinase-like ATPase, C-terminal domain"/>
    <property type="match status" value="1"/>
</dbReference>
<evidence type="ECO:0000259" key="11">
    <source>
        <dbReference type="PROSITE" id="PS50112"/>
    </source>
</evidence>
<comment type="caution">
    <text evidence="12">The sequence shown here is derived from an EMBL/GenBank/DDBJ whole genome shotgun (WGS) entry which is preliminary data.</text>
</comment>
<dbReference type="InterPro" id="IPR013767">
    <property type="entry name" value="PAS_fold"/>
</dbReference>
<dbReference type="PROSITE" id="PS50112">
    <property type="entry name" value="PAS"/>
    <property type="match status" value="1"/>
</dbReference>
<dbReference type="SUPFAM" id="SSF52172">
    <property type="entry name" value="CheY-like"/>
    <property type="match status" value="1"/>
</dbReference>
<dbReference type="SMART" id="SM00331">
    <property type="entry name" value="PP2C_SIG"/>
    <property type="match status" value="1"/>
</dbReference>
<keyword evidence="13" id="KW-1185">Reference proteome</keyword>
<dbReference type="PROSITE" id="PS50110">
    <property type="entry name" value="RESPONSE_REGULATORY"/>
    <property type="match status" value="1"/>
</dbReference>
<dbReference type="InterPro" id="IPR036890">
    <property type="entry name" value="HATPase_C_sf"/>
</dbReference>
<dbReference type="Pfam" id="PF02518">
    <property type="entry name" value="HATPase_c"/>
    <property type="match status" value="1"/>
</dbReference>
<dbReference type="SMART" id="SM00448">
    <property type="entry name" value="REC"/>
    <property type="match status" value="1"/>
</dbReference>
<keyword evidence="7" id="KW-0902">Two-component regulatory system</keyword>
<dbReference type="NCBIfam" id="TIGR00229">
    <property type="entry name" value="sensory_box"/>
    <property type="match status" value="1"/>
</dbReference>
<dbReference type="RefSeq" id="WP_285609164.1">
    <property type="nucleotide sequence ID" value="NZ_BSSD01000002.1"/>
</dbReference>
<comment type="subcellular location">
    <subcellularLocation>
        <location evidence="2">Cell membrane</location>
    </subcellularLocation>
</comment>
<dbReference type="GO" id="GO:0006355">
    <property type="term" value="P:regulation of DNA-templated transcription"/>
    <property type="evidence" value="ECO:0007669"/>
    <property type="project" value="InterPro"/>
</dbReference>
<dbReference type="InterPro" id="IPR035965">
    <property type="entry name" value="PAS-like_dom_sf"/>
</dbReference>
<evidence type="ECO:0000256" key="7">
    <source>
        <dbReference type="ARBA" id="ARBA00023012"/>
    </source>
</evidence>
<dbReference type="AlphaFoldDB" id="A0A9W6V979"/>
<dbReference type="InterPro" id="IPR011006">
    <property type="entry name" value="CheY-like_superfamily"/>
</dbReference>
<comment type="catalytic activity">
    <reaction evidence="1">
        <text>ATP + protein L-histidine = ADP + protein N-phospho-L-histidine.</text>
        <dbReference type="EC" id="2.7.13.3"/>
    </reaction>
</comment>
<dbReference type="SUPFAM" id="SSF81606">
    <property type="entry name" value="PP2C-like"/>
    <property type="match status" value="1"/>
</dbReference>
<gene>
    <name evidence="12" type="ORF">Aglo03_15720</name>
</gene>
<dbReference type="CDD" id="cd00130">
    <property type="entry name" value="PAS"/>
    <property type="match status" value="1"/>
</dbReference>
<dbReference type="InterPro" id="IPR005467">
    <property type="entry name" value="His_kinase_dom"/>
</dbReference>
<feature type="domain" description="Response regulatory" evidence="10">
    <location>
        <begin position="566"/>
        <end position="681"/>
    </location>
</feature>
<dbReference type="InterPro" id="IPR003661">
    <property type="entry name" value="HisK_dim/P_dom"/>
</dbReference>
<accession>A0A9W6V979</accession>
<dbReference type="InterPro" id="IPR003594">
    <property type="entry name" value="HATPase_dom"/>
</dbReference>
<evidence type="ECO:0000256" key="8">
    <source>
        <dbReference type="PROSITE-ProRule" id="PRU00169"/>
    </source>
</evidence>
<evidence type="ECO:0000259" key="9">
    <source>
        <dbReference type="PROSITE" id="PS50109"/>
    </source>
</evidence>
<feature type="modified residue" description="4-aspartylphosphate" evidence="8">
    <location>
        <position position="614"/>
    </location>
</feature>
<dbReference type="PROSITE" id="PS50109">
    <property type="entry name" value="HIS_KIN"/>
    <property type="match status" value="1"/>
</dbReference>
<dbReference type="SUPFAM" id="SSF47384">
    <property type="entry name" value="Homodimeric domain of signal transducing histidine kinase"/>
    <property type="match status" value="1"/>
</dbReference>
<dbReference type="CDD" id="cd17574">
    <property type="entry name" value="REC_OmpR"/>
    <property type="match status" value="1"/>
</dbReference>
<dbReference type="InterPro" id="IPR036457">
    <property type="entry name" value="PPM-type-like_dom_sf"/>
</dbReference>
<dbReference type="PRINTS" id="PR00344">
    <property type="entry name" value="BCTRLSENSOR"/>
</dbReference>
<evidence type="ECO:0000256" key="3">
    <source>
        <dbReference type="ARBA" id="ARBA00012438"/>
    </source>
</evidence>
<dbReference type="Pfam" id="PF00989">
    <property type="entry name" value="PAS"/>
    <property type="match status" value="1"/>
</dbReference>
<sequence length="1200" mass="127880">MVERDEANLEPDLRALMAALDWSATGLGPRQAWDPQLSAVVRTMLSSRQQMVLFWGPDKIALYNDAYAPTIGAKHPRALGMPARENWGELWEVLDPLLERVIGTGESFWAEDYPFPIERHGFLEQTYFDISYDPVVVDSGAVGGVLCLVTETTGRVLGERRMRTLGELGTRLAGLTDVRRISEVAAAVLADNPEDLPEVAIRLLGRDDDPALLAVADSGAAAWPAPGTLALPLLSASSTAGVLVVRVNPMLEVGGPYREFLDLLAATISAVLSRAVAQEQERLRARALAELDRAKTELFANISHELRTPLTLIAGPAEDALTDLDDPPGPRQRDRLELIRRNAARLRRMVDNILDFTRIESGALRPEPVGTDLGAFTHAIAMSFHPAVDRAGLDLRLDCPRLARPVYVDREMWQRILLNLLSNAVKFTLAGHIRVTVSELGERVAVTVADTGLGIAEDQVPLLFRRFHRVRGAGGRSQEGTGIGLALVQELVHLHDGEIAVTSTPGVGTAFTITLPHGSGASAPAEGVPVSTVDSYLDEAYGWTDDDQVDTEAGGWALAGRTAGATVLVVEDNADLRGFLARLLGAHWPVTVAANGEQALALIRARRPDLVLSDVTMPGLDGFGLLAALRGNPATEQVPVILLSARAGEEAAVEGLSAGADDYVVKPFSSLELIARVRSTLELARLRTHQTAWRAALVDALEDGFFTVDADGTMLEMNAACGTILGYGAEGLPYAPPYPWWPTDPDLAAERDRVLAAALAGGGGRHVLPARRADGRDIWVSISLNRVPGLADGRQVFVGTLREVTADVRAAERDQVQAGFGAALAEVTGVEQVLDAGVRWLGRAWRGEPAVVVSWPPDLTSTAPDAPEVLAADPPTTWADLPERARIALVAARTTRVPQVVTDQSGAALGIAGPLDTSAPPTAAWVPFAHPTVLPEVDRYLFSALCGQFGVALSRARSYESLRTVSETLQRSILGPTNLPEGFAVRYEPAVSPLEVGGDWYDVLTLDADRTAVVVGDCVGRGLAAASVMGQLRSACRALLLRAIGPADLLAALDDFAELLPGAFCTTLFCAVIDHRRGELVYSSAGHPPAIVVGPGGDSELLNRGTSVPLAVPSTGPRAEASVALTPGCTLLLYTDGLVERRGETLDEGMARAAEALRVNRELDPAEIADKLLVELLPTGGHDDDVAVLLYRQPGLAGRP</sequence>
<evidence type="ECO:0000313" key="13">
    <source>
        <dbReference type="Proteomes" id="UP001165042"/>
    </source>
</evidence>
<dbReference type="CDD" id="cd16922">
    <property type="entry name" value="HATPase_EvgS-ArcB-TorS-like"/>
    <property type="match status" value="1"/>
</dbReference>
<keyword evidence="6 12" id="KW-0418">Kinase</keyword>
<organism evidence="12 13">
    <name type="scientific">Actinokineospora globicatena</name>
    <dbReference type="NCBI Taxonomy" id="103729"/>
    <lineage>
        <taxon>Bacteria</taxon>
        <taxon>Bacillati</taxon>
        <taxon>Actinomycetota</taxon>
        <taxon>Actinomycetes</taxon>
        <taxon>Pseudonocardiales</taxon>
        <taxon>Pseudonocardiaceae</taxon>
        <taxon>Actinokineospora</taxon>
    </lineage>
</organism>
<evidence type="ECO:0000313" key="12">
    <source>
        <dbReference type="EMBL" id="GLW90756.1"/>
    </source>
</evidence>
<dbReference type="InterPro" id="IPR000014">
    <property type="entry name" value="PAS"/>
</dbReference>
<reference evidence="12" key="1">
    <citation type="submission" date="2023-02" db="EMBL/GenBank/DDBJ databases">
        <title>Actinokineospora globicatena NBRC 15670.</title>
        <authorList>
            <person name="Ichikawa N."/>
            <person name="Sato H."/>
            <person name="Tonouchi N."/>
        </authorList>
    </citation>
    <scope>NUCLEOTIDE SEQUENCE</scope>
    <source>
        <strain evidence="12">NBRC 15670</strain>
    </source>
</reference>
<dbReference type="EMBL" id="BSSD01000002">
    <property type="protein sequence ID" value="GLW90756.1"/>
    <property type="molecule type" value="Genomic_DNA"/>
</dbReference>
<dbReference type="CDD" id="cd00082">
    <property type="entry name" value="HisKA"/>
    <property type="match status" value="1"/>
</dbReference>
<dbReference type="FunFam" id="3.30.565.10:FF:000006">
    <property type="entry name" value="Sensor histidine kinase WalK"/>
    <property type="match status" value="1"/>
</dbReference>